<dbReference type="HOGENOM" id="CLU_556881_0_0_1"/>
<keyword evidence="2" id="KW-1185">Reference proteome</keyword>
<accession>A0A0C9UXZ5</accession>
<protein>
    <submittedName>
        <fullName evidence="1">Unplaced genomic scaffold SPHSTscaffold_128, whole genome shotgun sequence</fullName>
    </submittedName>
</protein>
<sequence length="526" mass="59336">MRLTIQYHPPSSGIELKLTSISHFPTLLSLGCDTIRIPSLKSSYYLSSRVYVSSCHWDLVVKMSHISFSTCHVDTIPTELIQDIFEYITEDIIDLSLWGLKSRSFYQPRLALVLSHVSSRWHSIARSNPKLWKEVHPLNHQLSTLCAELVSTNLQVSLFLTDRSQPDCPCCTKNKYTPNEANYKAAFAFIQQNAHRISKLFVFGSHALLDIFLTVPFPQLTTHILDLASNDDKLSNLRLFGGHAPKLQYAVWTSDRLPVLSCLPWRNLTTLHFIPGDARLTNREPNWTQWVSILSNNPHLEAISASISASGVLTNSISDRSIPLMFLQTASFSVKTILELKMLLQAVFIPQIRKVKIHIDRQEMTSMVDLVSALEMQESLLALMHQAEYCSVIAVDVPAIMSLYCCNSNNGTKIHIEASLLIHEQAGLFKLLPALKTLAVLHGWWLLGLKPMRSVKVLDLRYCEGFFCMYRRQYLSIPGDCLSSRKGLCRFGRPYTGSGALGQQFIKARVCHILGKGFNGGPLHHF</sequence>
<dbReference type="EMBL" id="KN837203">
    <property type="protein sequence ID" value="KIJ34182.1"/>
    <property type="molecule type" value="Genomic_DNA"/>
</dbReference>
<reference evidence="1 2" key="1">
    <citation type="submission" date="2014-06" db="EMBL/GenBank/DDBJ databases">
        <title>Evolutionary Origins and Diversification of the Mycorrhizal Mutualists.</title>
        <authorList>
            <consortium name="DOE Joint Genome Institute"/>
            <consortium name="Mycorrhizal Genomics Consortium"/>
            <person name="Kohler A."/>
            <person name="Kuo A."/>
            <person name="Nagy L.G."/>
            <person name="Floudas D."/>
            <person name="Copeland A."/>
            <person name="Barry K.W."/>
            <person name="Cichocki N."/>
            <person name="Veneault-Fourrey C."/>
            <person name="LaButti K."/>
            <person name="Lindquist E.A."/>
            <person name="Lipzen A."/>
            <person name="Lundell T."/>
            <person name="Morin E."/>
            <person name="Murat C."/>
            <person name="Riley R."/>
            <person name="Ohm R."/>
            <person name="Sun H."/>
            <person name="Tunlid A."/>
            <person name="Henrissat B."/>
            <person name="Grigoriev I.V."/>
            <person name="Hibbett D.S."/>
            <person name="Martin F."/>
        </authorList>
    </citation>
    <scope>NUCLEOTIDE SEQUENCE [LARGE SCALE GENOMIC DNA]</scope>
    <source>
        <strain evidence="1 2">SS14</strain>
    </source>
</reference>
<dbReference type="Gene3D" id="1.20.1280.50">
    <property type="match status" value="1"/>
</dbReference>
<evidence type="ECO:0000313" key="1">
    <source>
        <dbReference type="EMBL" id="KIJ34182.1"/>
    </source>
</evidence>
<dbReference type="Proteomes" id="UP000054279">
    <property type="component" value="Unassembled WGS sequence"/>
</dbReference>
<organism evidence="1 2">
    <name type="scientific">Sphaerobolus stellatus (strain SS14)</name>
    <dbReference type="NCBI Taxonomy" id="990650"/>
    <lineage>
        <taxon>Eukaryota</taxon>
        <taxon>Fungi</taxon>
        <taxon>Dikarya</taxon>
        <taxon>Basidiomycota</taxon>
        <taxon>Agaricomycotina</taxon>
        <taxon>Agaricomycetes</taxon>
        <taxon>Phallomycetidae</taxon>
        <taxon>Geastrales</taxon>
        <taxon>Sphaerobolaceae</taxon>
        <taxon>Sphaerobolus</taxon>
    </lineage>
</organism>
<dbReference type="PROSITE" id="PS51257">
    <property type="entry name" value="PROKAR_LIPOPROTEIN"/>
    <property type="match status" value="1"/>
</dbReference>
<evidence type="ECO:0000313" key="2">
    <source>
        <dbReference type="Proteomes" id="UP000054279"/>
    </source>
</evidence>
<name>A0A0C9UXZ5_SPHS4</name>
<gene>
    <name evidence="1" type="ORF">M422DRAFT_263832</name>
</gene>
<dbReference type="AlphaFoldDB" id="A0A0C9UXZ5"/>
<proteinExistence type="predicted"/>